<dbReference type="AlphaFoldDB" id="A0A9N8V7Z3"/>
<proteinExistence type="inferred from homology"/>
<evidence type="ECO:0000256" key="4">
    <source>
        <dbReference type="SAM" id="MobiDB-lite"/>
    </source>
</evidence>
<name>A0A9N8V7Z3_9GLOM</name>
<dbReference type="Pfam" id="PF24842">
    <property type="entry name" value="UFD1_N2"/>
    <property type="match status" value="1"/>
</dbReference>
<evidence type="ECO:0000256" key="1">
    <source>
        <dbReference type="ARBA" id="ARBA00006043"/>
    </source>
</evidence>
<gene>
    <name evidence="7" type="ORF">ALEPTO_LOCUS351</name>
</gene>
<comment type="similarity">
    <text evidence="1">Belongs to the UFD1 family.</text>
</comment>
<dbReference type="InterPro" id="IPR055418">
    <property type="entry name" value="UFD1_N2"/>
</dbReference>
<dbReference type="EMBL" id="CAJVPS010000020">
    <property type="protein sequence ID" value="CAG8441547.1"/>
    <property type="molecule type" value="Genomic_DNA"/>
</dbReference>
<dbReference type="InterPro" id="IPR055417">
    <property type="entry name" value="UFD1_N1"/>
</dbReference>
<feature type="region of interest" description="Disordered" evidence="4">
    <location>
        <begin position="302"/>
        <end position="339"/>
    </location>
</feature>
<dbReference type="PANTHER" id="PTHR12555">
    <property type="entry name" value="UBIQUITIN FUSION DEGRADATON PROTEIN 1"/>
    <property type="match status" value="1"/>
</dbReference>
<dbReference type="GO" id="GO:0036503">
    <property type="term" value="P:ERAD pathway"/>
    <property type="evidence" value="ECO:0007669"/>
    <property type="project" value="TreeGrafter"/>
</dbReference>
<dbReference type="InterPro" id="IPR004854">
    <property type="entry name" value="Ufd1-like"/>
</dbReference>
<dbReference type="OrthoDB" id="422728at2759"/>
<dbReference type="GO" id="GO:0006511">
    <property type="term" value="P:ubiquitin-dependent protein catabolic process"/>
    <property type="evidence" value="ECO:0007669"/>
    <property type="project" value="InterPro"/>
</dbReference>
<evidence type="ECO:0000313" key="8">
    <source>
        <dbReference type="Proteomes" id="UP000789508"/>
    </source>
</evidence>
<evidence type="ECO:0000259" key="5">
    <source>
        <dbReference type="Pfam" id="PF03152"/>
    </source>
</evidence>
<dbReference type="GO" id="GO:0031593">
    <property type="term" value="F:polyubiquitin modification-dependent protein binding"/>
    <property type="evidence" value="ECO:0007669"/>
    <property type="project" value="TreeGrafter"/>
</dbReference>
<feature type="region of interest" description="Disordered" evidence="4">
    <location>
        <begin position="207"/>
        <end position="281"/>
    </location>
</feature>
<feature type="compositionally biased region" description="Low complexity" evidence="4">
    <location>
        <begin position="261"/>
        <end position="271"/>
    </location>
</feature>
<comment type="caution">
    <text evidence="7">The sequence shown here is derived from an EMBL/GenBank/DDBJ whole genome shotgun (WGS) entry which is preliminary data.</text>
</comment>
<evidence type="ECO:0000256" key="3">
    <source>
        <dbReference type="ARBA" id="ARBA00074895"/>
    </source>
</evidence>
<dbReference type="Proteomes" id="UP000789508">
    <property type="component" value="Unassembled WGS sequence"/>
</dbReference>
<dbReference type="GO" id="GO:0034098">
    <property type="term" value="C:VCP-NPL4-UFD1 AAA ATPase complex"/>
    <property type="evidence" value="ECO:0007669"/>
    <property type="project" value="TreeGrafter"/>
</dbReference>
<feature type="domain" description="Ubiquitin fusion degradation protein UFD1 N-terminal subdomain 1" evidence="5">
    <location>
        <begin position="26"/>
        <end position="124"/>
    </location>
</feature>
<keyword evidence="2" id="KW-0833">Ubl conjugation pathway</keyword>
<evidence type="ECO:0000256" key="2">
    <source>
        <dbReference type="ARBA" id="ARBA00022786"/>
    </source>
</evidence>
<feature type="domain" description="Ubiquitin fusion degradation protein UFD1 N-terminal subdomain 2" evidence="6">
    <location>
        <begin position="126"/>
        <end position="201"/>
    </location>
</feature>
<dbReference type="FunFam" id="2.40.40.50:FF:000001">
    <property type="entry name" value="Ubiquitin fusion degradation protein 1 homolog"/>
    <property type="match status" value="1"/>
</dbReference>
<dbReference type="InterPro" id="IPR042299">
    <property type="entry name" value="Ufd1-like_Nn"/>
</dbReference>
<dbReference type="PANTHER" id="PTHR12555:SF13">
    <property type="entry name" value="UBIQUITIN RECOGNITION FACTOR IN ER-ASSOCIATED DEGRADATION PROTEIN 1"/>
    <property type="match status" value="1"/>
</dbReference>
<evidence type="ECO:0000313" key="7">
    <source>
        <dbReference type="EMBL" id="CAG8441547.1"/>
    </source>
</evidence>
<dbReference type="FunFam" id="3.10.330.10:FF:000002">
    <property type="entry name" value="ubiquitin fusion degradation protein 1 homolog"/>
    <property type="match status" value="1"/>
</dbReference>
<protein>
    <recommendedName>
        <fullName evidence="3">Ubiquitin fusion degradation protein 1</fullName>
    </recommendedName>
</protein>
<dbReference type="Gene3D" id="3.10.330.10">
    <property type="match status" value="1"/>
</dbReference>
<feature type="compositionally biased region" description="Basic and acidic residues" evidence="4">
    <location>
        <begin position="207"/>
        <end position="227"/>
    </location>
</feature>
<keyword evidence="8" id="KW-1185">Reference proteome</keyword>
<organism evidence="7 8">
    <name type="scientific">Ambispora leptoticha</name>
    <dbReference type="NCBI Taxonomy" id="144679"/>
    <lineage>
        <taxon>Eukaryota</taxon>
        <taxon>Fungi</taxon>
        <taxon>Fungi incertae sedis</taxon>
        <taxon>Mucoromycota</taxon>
        <taxon>Glomeromycotina</taxon>
        <taxon>Glomeromycetes</taxon>
        <taxon>Archaeosporales</taxon>
        <taxon>Ambisporaceae</taxon>
        <taxon>Ambispora</taxon>
    </lineage>
</organism>
<sequence length="353" mass="38843">MFGGYDRFESGLAGFGIPRNNPNRGFSEMYRCYSVIMMQGNERQNVNFGGKIILPPSALEKLASLNIEYPMLFELRNTNKERHSHAGVLEFIAEEGRVYLPHWMMQTLLLEQGDIIEIKNATLPLGNFVKIQPQSVEFLDISDPKAVLENALRNFATLTQGDIIEISYNTKIYEIMVLEVRPHNNGISILETDLEVDFAPPVGYVEPKPRPKTMADKMKIDEPDSEPKGWSAFTGSGQRLNGKTVKVSAQKGSTSKKSVPGGTTAGAAAQTPSAESQKIPGPLNLPFGKLYFGYDVVPLGEKKNDNNTESSSPKPFSGEGQTLRAKKSASSSSSNAVEDSLRTKFQISFSIIL</sequence>
<accession>A0A9N8V7Z3</accession>
<reference evidence="7" key="1">
    <citation type="submission" date="2021-06" db="EMBL/GenBank/DDBJ databases">
        <authorList>
            <person name="Kallberg Y."/>
            <person name="Tangrot J."/>
            <person name="Rosling A."/>
        </authorList>
    </citation>
    <scope>NUCLEOTIDE SEQUENCE</scope>
    <source>
        <strain evidence="7">FL130A</strain>
    </source>
</reference>
<dbReference type="Pfam" id="PF03152">
    <property type="entry name" value="UFD1_N1"/>
    <property type="match status" value="1"/>
</dbReference>
<dbReference type="Gene3D" id="2.40.40.50">
    <property type="entry name" value="Ubiquitin fusion degradation protein UFD1, N-terminal domain"/>
    <property type="match status" value="1"/>
</dbReference>
<evidence type="ECO:0000259" key="6">
    <source>
        <dbReference type="Pfam" id="PF24842"/>
    </source>
</evidence>